<dbReference type="RefSeq" id="XP_013256304.1">
    <property type="nucleotide sequence ID" value="XM_013400850.1"/>
</dbReference>
<dbReference type="OrthoDB" id="5595751at2759"/>
<evidence type="ECO:0000313" key="4">
    <source>
        <dbReference type="Proteomes" id="UP000027920"/>
    </source>
</evidence>
<dbReference type="GO" id="GO:0006780">
    <property type="term" value="P:uroporphyrinogen III biosynthetic process"/>
    <property type="evidence" value="ECO:0007669"/>
    <property type="project" value="InterPro"/>
</dbReference>
<evidence type="ECO:0000256" key="1">
    <source>
        <dbReference type="SAM" id="MobiDB-lite"/>
    </source>
</evidence>
<dbReference type="InterPro" id="IPR039793">
    <property type="entry name" value="UROS/Hem4"/>
</dbReference>
<feature type="region of interest" description="Disordered" evidence="1">
    <location>
        <begin position="1"/>
        <end position="85"/>
    </location>
</feature>
<feature type="compositionally biased region" description="Polar residues" evidence="1">
    <location>
        <begin position="1"/>
        <end position="10"/>
    </location>
</feature>
<protein>
    <recommendedName>
        <fullName evidence="2">Tetrapyrrole biosynthesis uroporphyrinogen III synthase domain-containing protein</fullName>
    </recommendedName>
</protein>
<keyword evidence="4" id="KW-1185">Reference proteome</keyword>
<feature type="domain" description="Tetrapyrrole biosynthesis uroporphyrinogen III synthase" evidence="2">
    <location>
        <begin position="303"/>
        <end position="400"/>
    </location>
</feature>
<proteinExistence type="predicted"/>
<dbReference type="InterPro" id="IPR003754">
    <property type="entry name" value="4pyrrol_synth_uPrphyn_synth"/>
</dbReference>
<dbReference type="Gene3D" id="3.40.50.10090">
    <property type="match status" value="1"/>
</dbReference>
<dbReference type="PANTHER" id="PTHR12390:SF0">
    <property type="entry name" value="UROPORPHYRINOGEN-III SYNTHASE"/>
    <property type="match status" value="1"/>
</dbReference>
<dbReference type="UniPathway" id="UPA00251">
    <property type="reaction ID" value="UER00320"/>
</dbReference>
<feature type="region of interest" description="Disordered" evidence="1">
    <location>
        <begin position="411"/>
        <end position="434"/>
    </location>
</feature>
<dbReference type="GeneID" id="25285020"/>
<evidence type="ECO:0000313" key="3">
    <source>
        <dbReference type="EMBL" id="KEF53714.1"/>
    </source>
</evidence>
<accession>A0A072P0Q1</accession>
<feature type="compositionally biased region" description="Low complexity" evidence="1">
    <location>
        <begin position="73"/>
        <end position="82"/>
    </location>
</feature>
<dbReference type="EMBL" id="AMGV01000012">
    <property type="protein sequence ID" value="KEF53714.1"/>
    <property type="molecule type" value="Genomic_DNA"/>
</dbReference>
<dbReference type="GO" id="GO:0006782">
    <property type="term" value="P:protoporphyrinogen IX biosynthetic process"/>
    <property type="evidence" value="ECO:0007669"/>
    <property type="project" value="UniProtKB-UniPathway"/>
</dbReference>
<feature type="region of interest" description="Disordered" evidence="1">
    <location>
        <begin position="183"/>
        <end position="226"/>
    </location>
</feature>
<name>A0A072P0Q1_9EURO</name>
<dbReference type="VEuPathDB" id="FungiDB:A1O9_10115"/>
<evidence type="ECO:0000259" key="2">
    <source>
        <dbReference type="Pfam" id="PF02602"/>
    </source>
</evidence>
<dbReference type="HOGENOM" id="CLU_051874_0_0_1"/>
<organism evidence="3 4">
    <name type="scientific">Exophiala aquamarina CBS 119918</name>
    <dbReference type="NCBI Taxonomy" id="1182545"/>
    <lineage>
        <taxon>Eukaryota</taxon>
        <taxon>Fungi</taxon>
        <taxon>Dikarya</taxon>
        <taxon>Ascomycota</taxon>
        <taxon>Pezizomycotina</taxon>
        <taxon>Eurotiomycetes</taxon>
        <taxon>Chaetothyriomycetidae</taxon>
        <taxon>Chaetothyriales</taxon>
        <taxon>Herpotrichiellaceae</taxon>
        <taxon>Exophiala</taxon>
    </lineage>
</organism>
<dbReference type="STRING" id="1182545.A0A072P0Q1"/>
<dbReference type="GO" id="GO:0004852">
    <property type="term" value="F:uroporphyrinogen-III synthase activity"/>
    <property type="evidence" value="ECO:0007669"/>
    <property type="project" value="InterPro"/>
</dbReference>
<dbReference type="AlphaFoldDB" id="A0A072P0Q1"/>
<comment type="caution">
    <text evidence="3">The sequence shown here is derived from an EMBL/GenBank/DDBJ whole genome shotgun (WGS) entry which is preliminary data.</text>
</comment>
<reference evidence="3 4" key="1">
    <citation type="submission" date="2013-03" db="EMBL/GenBank/DDBJ databases">
        <title>The Genome Sequence of Exophiala aquamarina CBS 119918.</title>
        <authorList>
            <consortium name="The Broad Institute Genomics Platform"/>
            <person name="Cuomo C."/>
            <person name="de Hoog S."/>
            <person name="Gorbushina A."/>
            <person name="Walker B."/>
            <person name="Young S.K."/>
            <person name="Zeng Q."/>
            <person name="Gargeya S."/>
            <person name="Fitzgerald M."/>
            <person name="Haas B."/>
            <person name="Abouelleil A."/>
            <person name="Allen A.W."/>
            <person name="Alvarado L."/>
            <person name="Arachchi H.M."/>
            <person name="Berlin A.M."/>
            <person name="Chapman S.B."/>
            <person name="Gainer-Dewar J."/>
            <person name="Goldberg J."/>
            <person name="Griggs A."/>
            <person name="Gujja S."/>
            <person name="Hansen M."/>
            <person name="Howarth C."/>
            <person name="Imamovic A."/>
            <person name="Ireland A."/>
            <person name="Larimer J."/>
            <person name="McCowan C."/>
            <person name="Murphy C."/>
            <person name="Pearson M."/>
            <person name="Poon T.W."/>
            <person name="Priest M."/>
            <person name="Roberts A."/>
            <person name="Saif S."/>
            <person name="Shea T."/>
            <person name="Sisk P."/>
            <person name="Sykes S."/>
            <person name="Wortman J."/>
            <person name="Nusbaum C."/>
            <person name="Birren B."/>
        </authorList>
    </citation>
    <scope>NUCLEOTIDE SEQUENCE [LARGE SCALE GENOMIC DNA]</scope>
    <source>
        <strain evidence="3 4">CBS 119918</strain>
    </source>
</reference>
<dbReference type="SUPFAM" id="SSF69618">
    <property type="entry name" value="HemD-like"/>
    <property type="match status" value="1"/>
</dbReference>
<dbReference type="InterPro" id="IPR036108">
    <property type="entry name" value="4pyrrol_syn_uPrphyn_synt_sf"/>
</dbReference>
<dbReference type="GO" id="GO:0005829">
    <property type="term" value="C:cytosol"/>
    <property type="evidence" value="ECO:0007669"/>
    <property type="project" value="TreeGrafter"/>
</dbReference>
<dbReference type="PANTHER" id="PTHR12390">
    <property type="entry name" value="UROPORPHYRINOGEN III SYNTHASE"/>
    <property type="match status" value="1"/>
</dbReference>
<gene>
    <name evidence="3" type="ORF">A1O9_10115</name>
</gene>
<sequence>MSTPPLSSSGRPAPGSSIRSSPPANHIIPVLLLKTQSQPHDSYHDYFSTSPPAPSASIRTPAGLGEQDNSNVSSPPSSSPPSLEGRTSIAVAVRATTFKSNTLRFQTLFVPVLVHRPNTQNLDLLEDLLRSEQLAQKYGGMIFTSQRAVEAWSEVVKRVEGHSELGEHDGADAASSTCAIGVGRPVQHPETRTTSQDSPTRTQQQKPPPPLNGSPQGSEVDDDSIFPLYSVGPATSRALNTLVLASQSSCSSSPFSRLRPSVLGEHTGNGANLAEYMLSHYNGLHSRKPHTPCTPSNEQLDLEAPLPDKRGLLFLVGEQRRDIIPKTLTDEEGKLSPSERIAVHEVEVYATGTMDSFQHDFSTHVNSYRNAGRSLIVVVVFSPQGCEAMLHSLGYIDDQRRLTRAARERWHFQQPPPPSGNQSHVSGTGDDNDDNIVAATAAPFNVIIATIGPTTRDYLKDQFGFEADVCAAKPSPQGVQDGVLAFLLEKRLV</sequence>
<feature type="compositionally biased region" description="Polar residues" evidence="1">
    <location>
        <begin position="192"/>
        <end position="202"/>
    </location>
</feature>
<dbReference type="Proteomes" id="UP000027920">
    <property type="component" value="Unassembled WGS sequence"/>
</dbReference>
<dbReference type="Pfam" id="PF02602">
    <property type="entry name" value="HEM4"/>
    <property type="match status" value="1"/>
</dbReference>